<comment type="caution">
    <text evidence="2">The sequence shown here is derived from an EMBL/GenBank/DDBJ whole genome shotgun (WGS) entry which is preliminary data.</text>
</comment>
<dbReference type="AlphaFoldDB" id="A0A2N5UXV0"/>
<protein>
    <submittedName>
        <fullName evidence="2">Uncharacterized protein</fullName>
    </submittedName>
</protein>
<accession>A0A2N5UXV0</accession>
<sequence length="110" mass="12313">MNGPTRASQQSGGSVQDHMINFMDPAPRERHHAQIELHHTKNGITHLYALQLQEANKTIENLRAKKNQSHAEIALKMATLHPLRVSSIRWRVSSEARGYLPGDVDADADV</sequence>
<organism evidence="2 3">
    <name type="scientific">Puccinia coronata f. sp. avenae</name>
    <dbReference type="NCBI Taxonomy" id="200324"/>
    <lineage>
        <taxon>Eukaryota</taxon>
        <taxon>Fungi</taxon>
        <taxon>Dikarya</taxon>
        <taxon>Basidiomycota</taxon>
        <taxon>Pucciniomycotina</taxon>
        <taxon>Pucciniomycetes</taxon>
        <taxon>Pucciniales</taxon>
        <taxon>Pucciniaceae</taxon>
        <taxon>Puccinia</taxon>
    </lineage>
</organism>
<name>A0A2N5UXV0_9BASI</name>
<feature type="region of interest" description="Disordered" evidence="1">
    <location>
        <begin position="1"/>
        <end position="20"/>
    </location>
</feature>
<reference evidence="2 3" key="1">
    <citation type="submission" date="2017-11" db="EMBL/GenBank/DDBJ databases">
        <title>De novo assembly and phasing of dikaryotic genomes from two isolates of Puccinia coronata f. sp. avenae, the causal agent of oat crown rust.</title>
        <authorList>
            <person name="Miller M.E."/>
            <person name="Zhang Y."/>
            <person name="Omidvar V."/>
            <person name="Sperschneider J."/>
            <person name="Schwessinger B."/>
            <person name="Raley C."/>
            <person name="Palmer J.M."/>
            <person name="Garnica D."/>
            <person name="Upadhyaya N."/>
            <person name="Rathjen J."/>
            <person name="Taylor J.M."/>
            <person name="Park R.F."/>
            <person name="Dodds P.N."/>
            <person name="Hirsch C.D."/>
            <person name="Kianian S.F."/>
            <person name="Figueroa M."/>
        </authorList>
    </citation>
    <scope>NUCLEOTIDE SEQUENCE [LARGE SCALE GENOMIC DNA]</scope>
    <source>
        <strain evidence="2">12SD80</strain>
    </source>
</reference>
<dbReference type="EMBL" id="PGCI01000077">
    <property type="protein sequence ID" value="PLW42585.1"/>
    <property type="molecule type" value="Genomic_DNA"/>
</dbReference>
<proteinExistence type="predicted"/>
<evidence type="ECO:0000256" key="1">
    <source>
        <dbReference type="SAM" id="MobiDB-lite"/>
    </source>
</evidence>
<evidence type="ECO:0000313" key="2">
    <source>
        <dbReference type="EMBL" id="PLW42585.1"/>
    </source>
</evidence>
<feature type="compositionally biased region" description="Polar residues" evidence="1">
    <location>
        <begin position="1"/>
        <end position="14"/>
    </location>
</feature>
<evidence type="ECO:0000313" key="3">
    <source>
        <dbReference type="Proteomes" id="UP000235392"/>
    </source>
</evidence>
<gene>
    <name evidence="2" type="ORF">PCASD_05308</name>
</gene>
<dbReference type="Proteomes" id="UP000235392">
    <property type="component" value="Unassembled WGS sequence"/>
</dbReference>